<feature type="domain" description="DprA winged helix" evidence="3">
    <location>
        <begin position="305"/>
        <end position="362"/>
    </location>
</feature>
<comment type="caution">
    <text evidence="4">The sequence shown here is derived from an EMBL/GenBank/DDBJ whole genome shotgun (WGS) entry which is preliminary data.</text>
</comment>
<proteinExistence type="inferred from homology"/>
<dbReference type="InterPro" id="IPR041614">
    <property type="entry name" value="DprA_WH"/>
</dbReference>
<dbReference type="PANTHER" id="PTHR43022:SF1">
    <property type="entry name" value="PROTEIN SMF"/>
    <property type="match status" value="1"/>
</dbReference>
<dbReference type="InterPro" id="IPR003488">
    <property type="entry name" value="DprA"/>
</dbReference>
<evidence type="ECO:0000256" key="1">
    <source>
        <dbReference type="ARBA" id="ARBA00006525"/>
    </source>
</evidence>
<accession>A0A918N941</accession>
<gene>
    <name evidence="4" type="primary">smf</name>
    <name evidence="4" type="ORF">GCM10007392_15760</name>
</gene>
<dbReference type="Gene3D" id="1.10.10.10">
    <property type="entry name" value="Winged helix-like DNA-binding domain superfamily/Winged helix DNA-binding domain"/>
    <property type="match status" value="1"/>
</dbReference>
<dbReference type="AlphaFoldDB" id="A0A918N941"/>
<dbReference type="PANTHER" id="PTHR43022">
    <property type="entry name" value="PROTEIN SMF"/>
    <property type="match status" value="1"/>
</dbReference>
<dbReference type="InterPro" id="IPR036388">
    <property type="entry name" value="WH-like_DNA-bd_sf"/>
</dbReference>
<evidence type="ECO:0000313" key="4">
    <source>
        <dbReference type="EMBL" id="GGX49313.1"/>
    </source>
</evidence>
<evidence type="ECO:0000259" key="2">
    <source>
        <dbReference type="Pfam" id="PF02481"/>
    </source>
</evidence>
<keyword evidence="5" id="KW-1185">Reference proteome</keyword>
<dbReference type="SUPFAM" id="SSF102405">
    <property type="entry name" value="MCP/YpsA-like"/>
    <property type="match status" value="1"/>
</dbReference>
<dbReference type="Pfam" id="PF17782">
    <property type="entry name" value="WHD_DprA"/>
    <property type="match status" value="1"/>
</dbReference>
<sequence>MPDERLSWLRWVMTPGLGLKRCHQLLNLVDHPDDLITHPERWPLPESIKAVLREMQYLGEQHPIHRRALEQMRWAEAPDHHLVSFQCEHYPELLNQIDDPPLLLWLTGDPSLLNRPQIGVVGSRSASLSARRNAQTLGRDICRAGFVITSGGAAGIDGCAHEGALDSGGQTLAVLGCGVDVVYPRNHRTLFERIARQGALISEHPLGTQPKPGHFPRRNRIISGLSDAVVVVEAAERSGSLITAEHALDQGRDVYAIPGDINNPNAAGCHRLIQDGAYLLSKAEDLLTSLHPCHQPPTPQITVDPKPDPELPDMQQRLLTLLSAEPQPLDVLSDHLDCASHALLEPLLELELAGWIQQQPGGYSRL</sequence>
<dbReference type="Gene3D" id="3.40.50.450">
    <property type="match status" value="1"/>
</dbReference>
<reference evidence="4" key="2">
    <citation type="submission" date="2020-09" db="EMBL/GenBank/DDBJ databases">
        <authorList>
            <person name="Sun Q."/>
            <person name="Kim S."/>
        </authorList>
    </citation>
    <scope>NUCLEOTIDE SEQUENCE</scope>
    <source>
        <strain evidence="4">KCTC 22169</strain>
    </source>
</reference>
<protein>
    <submittedName>
        <fullName evidence="4">DNA processing protein DprA</fullName>
    </submittedName>
</protein>
<dbReference type="Proteomes" id="UP000626148">
    <property type="component" value="Unassembled WGS sequence"/>
</dbReference>
<name>A0A918N941_9GAMM</name>
<organism evidence="4 5">
    <name type="scientific">Saccharospirillum salsuginis</name>
    <dbReference type="NCBI Taxonomy" id="418750"/>
    <lineage>
        <taxon>Bacteria</taxon>
        <taxon>Pseudomonadati</taxon>
        <taxon>Pseudomonadota</taxon>
        <taxon>Gammaproteobacteria</taxon>
        <taxon>Oceanospirillales</taxon>
        <taxon>Saccharospirillaceae</taxon>
        <taxon>Saccharospirillum</taxon>
    </lineage>
</organism>
<dbReference type="RefSeq" id="WP_189607990.1">
    <property type="nucleotide sequence ID" value="NZ_BMXR01000003.1"/>
</dbReference>
<feature type="domain" description="Smf/DprA SLOG" evidence="2">
    <location>
        <begin position="83"/>
        <end position="290"/>
    </location>
</feature>
<dbReference type="InterPro" id="IPR057666">
    <property type="entry name" value="DrpA_SLOG"/>
</dbReference>
<reference evidence="4" key="1">
    <citation type="journal article" date="2014" name="Int. J. Syst. Evol. Microbiol.">
        <title>Complete genome sequence of Corynebacterium casei LMG S-19264T (=DSM 44701T), isolated from a smear-ripened cheese.</title>
        <authorList>
            <consortium name="US DOE Joint Genome Institute (JGI-PGF)"/>
            <person name="Walter F."/>
            <person name="Albersmeier A."/>
            <person name="Kalinowski J."/>
            <person name="Ruckert C."/>
        </authorList>
    </citation>
    <scope>NUCLEOTIDE SEQUENCE</scope>
    <source>
        <strain evidence="4">KCTC 22169</strain>
    </source>
</reference>
<dbReference type="NCBIfam" id="TIGR00732">
    <property type="entry name" value="dprA"/>
    <property type="match status" value="1"/>
</dbReference>
<dbReference type="GO" id="GO:0009294">
    <property type="term" value="P:DNA-mediated transformation"/>
    <property type="evidence" value="ECO:0007669"/>
    <property type="project" value="InterPro"/>
</dbReference>
<evidence type="ECO:0000313" key="5">
    <source>
        <dbReference type="Proteomes" id="UP000626148"/>
    </source>
</evidence>
<evidence type="ECO:0000259" key="3">
    <source>
        <dbReference type="Pfam" id="PF17782"/>
    </source>
</evidence>
<dbReference type="EMBL" id="BMXR01000003">
    <property type="protein sequence ID" value="GGX49313.1"/>
    <property type="molecule type" value="Genomic_DNA"/>
</dbReference>
<dbReference type="Pfam" id="PF02481">
    <property type="entry name" value="DNA_processg_A"/>
    <property type="match status" value="1"/>
</dbReference>
<comment type="similarity">
    <text evidence="1">Belongs to the DprA/Smf family.</text>
</comment>